<dbReference type="AlphaFoldDB" id="A0A9Q5HRP0"/>
<name>A0A9Q5HRP0_SANBA</name>
<feature type="compositionally biased region" description="Low complexity" evidence="1">
    <location>
        <begin position="124"/>
        <end position="157"/>
    </location>
</feature>
<feature type="compositionally biased region" description="Polar residues" evidence="1">
    <location>
        <begin position="1"/>
        <end position="22"/>
    </location>
</feature>
<keyword evidence="3" id="KW-1185">Reference proteome</keyword>
<evidence type="ECO:0000313" key="3">
    <source>
        <dbReference type="Proteomes" id="UP000757232"/>
    </source>
</evidence>
<protein>
    <submittedName>
        <fullName evidence="2">Uncharacterized protein</fullName>
    </submittedName>
</protein>
<dbReference type="OrthoDB" id="3253876at2759"/>
<reference evidence="2" key="1">
    <citation type="submission" date="2016-06" db="EMBL/GenBank/DDBJ databases">
        <title>Draft Genome sequence of the fungus Inonotus baumii.</title>
        <authorList>
            <person name="Zhu H."/>
            <person name="Lin W."/>
        </authorList>
    </citation>
    <scope>NUCLEOTIDE SEQUENCE</scope>
    <source>
        <strain evidence="2">821</strain>
    </source>
</reference>
<feature type="compositionally biased region" description="Low complexity" evidence="1">
    <location>
        <begin position="34"/>
        <end position="110"/>
    </location>
</feature>
<dbReference type="EMBL" id="LNZH02000214">
    <property type="protein sequence ID" value="OCB84696.1"/>
    <property type="molecule type" value="Genomic_DNA"/>
</dbReference>
<organism evidence="2 3">
    <name type="scientific">Sanghuangporus baumii</name>
    <name type="common">Phellinus baumii</name>
    <dbReference type="NCBI Taxonomy" id="108892"/>
    <lineage>
        <taxon>Eukaryota</taxon>
        <taxon>Fungi</taxon>
        <taxon>Dikarya</taxon>
        <taxon>Basidiomycota</taxon>
        <taxon>Agaricomycotina</taxon>
        <taxon>Agaricomycetes</taxon>
        <taxon>Hymenochaetales</taxon>
        <taxon>Hymenochaetaceae</taxon>
        <taxon>Sanghuangporus</taxon>
    </lineage>
</organism>
<evidence type="ECO:0000256" key="1">
    <source>
        <dbReference type="SAM" id="MobiDB-lite"/>
    </source>
</evidence>
<comment type="caution">
    <text evidence="2">The sequence shown here is derived from an EMBL/GenBank/DDBJ whole genome shotgun (WGS) entry which is preliminary data.</text>
</comment>
<gene>
    <name evidence="2" type="ORF">A7U60_g8216</name>
</gene>
<evidence type="ECO:0000313" key="2">
    <source>
        <dbReference type="EMBL" id="OCB84696.1"/>
    </source>
</evidence>
<feature type="region of interest" description="Disordered" evidence="1">
    <location>
        <begin position="1"/>
        <end position="175"/>
    </location>
</feature>
<dbReference type="Proteomes" id="UP000757232">
    <property type="component" value="Unassembled WGS sequence"/>
</dbReference>
<proteinExistence type="predicted"/>
<sequence length="185" mass="20178">MYNSAASQHSNNPFIDDPTNSAGRFPDIRTIEQSSSGFSSPSPSGYGYPSNNSSMGYPQSQPSGYGMQPQPQQYLQPQVQQQQPYGAWQPQGPSSPYGSYGSSTGYESGPMSPQMSGMPYQNAYGNGMPQQYPQQQQYSGYQPPQYSGSSSPSFNGQQGYGAQSQPNLSEFDPLRPQASNYQFFC</sequence>
<accession>A0A9Q5HRP0</accession>